<organism evidence="1 2">
    <name type="scientific">Hypoxylon rubiginosum</name>
    <dbReference type="NCBI Taxonomy" id="110542"/>
    <lineage>
        <taxon>Eukaryota</taxon>
        <taxon>Fungi</taxon>
        <taxon>Dikarya</taxon>
        <taxon>Ascomycota</taxon>
        <taxon>Pezizomycotina</taxon>
        <taxon>Sordariomycetes</taxon>
        <taxon>Xylariomycetidae</taxon>
        <taxon>Xylariales</taxon>
        <taxon>Hypoxylaceae</taxon>
        <taxon>Hypoxylon</taxon>
    </lineage>
</organism>
<gene>
    <name evidence="1" type="ORF">F4821DRAFT_216775</name>
</gene>
<keyword evidence="2" id="KW-1185">Reference proteome</keyword>
<comment type="caution">
    <text evidence="1">The sequence shown here is derived from an EMBL/GenBank/DDBJ whole genome shotgun (WGS) entry which is preliminary data.</text>
</comment>
<dbReference type="Proteomes" id="UP001497680">
    <property type="component" value="Unassembled WGS sequence"/>
</dbReference>
<sequence length="478" mass="52466">MTSKTQLDFTAFHNVINGRLEETDKKGRTTNPSTLEDNPEFPISSRDDVNKAVTVAQEVAKQWAEVPWLERKKALESFTAAFESYSGDFARLLAWEQGKPLLWAKNELDTATRFLKGFCELSLPGETIENSEERKIVTHYLPLGITVGIVPWNYPIFLACGKMGPALLTGNAFILKSSPFTPYSGLKLAELGTRFFPPGVFQALSGDDSLGPFLTTHPLVNMISFTGSAPTGKEVMKACSQTLKRVSLELGGNDPAIVCADVDPVVAASKIALFAFCNSGQMCMSIKRAYVHSSIYDQFLSTIVKSVESWRYGVDETSFIGPVANKPHFERLKQLLADAEETGLTFATGGLKSLPNQKGFFLPVTIIDNPPDTSAIVELEQFGPVLPILKWSDETDVIQRANQTNMGLGASVWTRDDAQATRLGNQLHSGNVWINTHAEIMPNTPFGGHKESGIGAEWGEEGLKAYCNIQAVYKRPFE</sequence>
<reference evidence="1 2" key="1">
    <citation type="journal article" date="2022" name="New Phytol.">
        <title>Ecological generalism drives hyperdiversity of secondary metabolite gene clusters in xylarialean endophytes.</title>
        <authorList>
            <person name="Franco M.E.E."/>
            <person name="Wisecaver J.H."/>
            <person name="Arnold A.E."/>
            <person name="Ju Y.M."/>
            <person name="Slot J.C."/>
            <person name="Ahrendt S."/>
            <person name="Moore L.P."/>
            <person name="Eastman K.E."/>
            <person name="Scott K."/>
            <person name="Konkel Z."/>
            <person name="Mondo S.J."/>
            <person name="Kuo A."/>
            <person name="Hayes R.D."/>
            <person name="Haridas S."/>
            <person name="Andreopoulos B."/>
            <person name="Riley R."/>
            <person name="LaButti K."/>
            <person name="Pangilinan J."/>
            <person name="Lipzen A."/>
            <person name="Amirebrahimi M."/>
            <person name="Yan J."/>
            <person name="Adam C."/>
            <person name="Keymanesh K."/>
            <person name="Ng V."/>
            <person name="Louie K."/>
            <person name="Northen T."/>
            <person name="Drula E."/>
            <person name="Henrissat B."/>
            <person name="Hsieh H.M."/>
            <person name="Youens-Clark K."/>
            <person name="Lutzoni F."/>
            <person name="Miadlikowska J."/>
            <person name="Eastwood D.C."/>
            <person name="Hamelin R.C."/>
            <person name="Grigoriev I.V."/>
            <person name="U'Ren J.M."/>
        </authorList>
    </citation>
    <scope>NUCLEOTIDE SEQUENCE [LARGE SCALE GENOMIC DNA]</scope>
    <source>
        <strain evidence="1 2">ER1909</strain>
    </source>
</reference>
<dbReference type="EMBL" id="MU394373">
    <property type="protein sequence ID" value="KAI6082318.1"/>
    <property type="molecule type" value="Genomic_DNA"/>
</dbReference>
<name>A0ACC0CPC0_9PEZI</name>
<accession>A0ACC0CPC0</accession>
<evidence type="ECO:0000313" key="1">
    <source>
        <dbReference type="EMBL" id="KAI6082318.1"/>
    </source>
</evidence>
<proteinExistence type="predicted"/>
<protein>
    <submittedName>
        <fullName evidence="1">Aldehyde dehydrogenase</fullName>
    </submittedName>
</protein>
<evidence type="ECO:0000313" key="2">
    <source>
        <dbReference type="Proteomes" id="UP001497680"/>
    </source>
</evidence>